<dbReference type="PROSITE" id="PS50089">
    <property type="entry name" value="ZF_RING_2"/>
    <property type="match status" value="1"/>
</dbReference>
<dbReference type="InterPro" id="IPR056870">
    <property type="entry name" value="TTC3/DZIP3/RBM44-like_helical"/>
</dbReference>
<accession>A0AAD7RGD9</accession>
<evidence type="ECO:0000256" key="4">
    <source>
        <dbReference type="PROSITE-ProRule" id="PRU00175"/>
    </source>
</evidence>
<protein>
    <recommendedName>
        <fullName evidence="7">RING-type domain-containing protein</fullName>
    </recommendedName>
</protein>
<evidence type="ECO:0000313" key="9">
    <source>
        <dbReference type="Proteomes" id="UP001221898"/>
    </source>
</evidence>
<evidence type="ECO:0000256" key="3">
    <source>
        <dbReference type="ARBA" id="ARBA00022833"/>
    </source>
</evidence>
<evidence type="ECO:0000313" key="8">
    <source>
        <dbReference type="EMBL" id="KAJ8383679.1"/>
    </source>
</evidence>
<sequence>MEPDVDWSLALEDDAQWTSGLEKEMSDLDISEGSSAESQEHPTPSGRPRRQRRPIRTASRPPAGPETPPQQGGRCAQTDAWTSEAAVNTNQDWESLMRQVEERSTHLALQYEALLKQQEADQVQHDGRVRVLEQQREEDNSKQQALFNKVESLQVKLKLNCCKTTRKNFTAKKRDLTKEKDRLEEEKNRLSQNLEETDRRLTALIEEQSQEKLAWERELAELQKEADRLRKEADEASQVVLRDELSALEIQREVTILQVDEWIAEAERYLHALRLDVSQQHFQQRLDWEKNVAVVRSNLGNLQQQFNEQLQLLQQGQQLDSLPPISLPPLPQVPTLELVLGSMMTPRPLPFMPMQMGPPHPHHHGDVLSPPVGKLDKLLDKLVVRFPHCSRNQLISMLQQIKTSRSGTLAGLSMEELSQQVAQRLAQMERPSLGPIGPPSAARNLPSSTAQVQRAVLPPQGPAVAQVFQTRPPPQPVAPSTRKMCMMCQNFVDPGTQHEISCSHVIHKECISVWLQTTKNNSCPFCPSK</sequence>
<evidence type="ECO:0000259" key="7">
    <source>
        <dbReference type="PROSITE" id="PS50089"/>
    </source>
</evidence>
<dbReference type="InterPro" id="IPR056872">
    <property type="entry name" value="TTC3/DZIP3-like_helical"/>
</dbReference>
<keyword evidence="1" id="KW-0479">Metal-binding</keyword>
<dbReference type="SUPFAM" id="SSF57850">
    <property type="entry name" value="RING/U-box"/>
    <property type="match status" value="1"/>
</dbReference>
<dbReference type="Gene3D" id="3.30.40.10">
    <property type="entry name" value="Zinc/RING finger domain, C3HC4 (zinc finger)"/>
    <property type="match status" value="1"/>
</dbReference>
<feature type="region of interest" description="Disordered" evidence="6">
    <location>
        <begin position="18"/>
        <end position="77"/>
    </location>
</feature>
<dbReference type="Pfam" id="PF24525">
    <property type="entry name" value="TTC3"/>
    <property type="match status" value="1"/>
</dbReference>
<dbReference type="Pfam" id="PF24905">
    <property type="entry name" value="TTC3_9th"/>
    <property type="match status" value="1"/>
</dbReference>
<keyword evidence="9" id="KW-1185">Reference proteome</keyword>
<organism evidence="8 9">
    <name type="scientific">Aldrovandia affinis</name>
    <dbReference type="NCBI Taxonomy" id="143900"/>
    <lineage>
        <taxon>Eukaryota</taxon>
        <taxon>Metazoa</taxon>
        <taxon>Chordata</taxon>
        <taxon>Craniata</taxon>
        <taxon>Vertebrata</taxon>
        <taxon>Euteleostomi</taxon>
        <taxon>Actinopterygii</taxon>
        <taxon>Neopterygii</taxon>
        <taxon>Teleostei</taxon>
        <taxon>Notacanthiformes</taxon>
        <taxon>Halosauridae</taxon>
        <taxon>Aldrovandia</taxon>
    </lineage>
</organism>
<dbReference type="Pfam" id="PF13639">
    <property type="entry name" value="zf-RING_2"/>
    <property type="match status" value="1"/>
</dbReference>
<feature type="coiled-coil region" evidence="5">
    <location>
        <begin position="166"/>
        <end position="239"/>
    </location>
</feature>
<evidence type="ECO:0000256" key="6">
    <source>
        <dbReference type="SAM" id="MobiDB-lite"/>
    </source>
</evidence>
<reference evidence="8" key="1">
    <citation type="journal article" date="2023" name="Science">
        <title>Genome structures resolve the early diversification of teleost fishes.</title>
        <authorList>
            <person name="Parey E."/>
            <person name="Louis A."/>
            <person name="Montfort J."/>
            <person name="Bouchez O."/>
            <person name="Roques C."/>
            <person name="Iampietro C."/>
            <person name="Lluch J."/>
            <person name="Castinel A."/>
            <person name="Donnadieu C."/>
            <person name="Desvignes T."/>
            <person name="Floi Bucao C."/>
            <person name="Jouanno E."/>
            <person name="Wen M."/>
            <person name="Mejri S."/>
            <person name="Dirks R."/>
            <person name="Jansen H."/>
            <person name="Henkel C."/>
            <person name="Chen W.J."/>
            <person name="Zahm M."/>
            <person name="Cabau C."/>
            <person name="Klopp C."/>
            <person name="Thompson A.W."/>
            <person name="Robinson-Rechavi M."/>
            <person name="Braasch I."/>
            <person name="Lecointre G."/>
            <person name="Bobe J."/>
            <person name="Postlethwait J.H."/>
            <person name="Berthelot C."/>
            <person name="Roest Crollius H."/>
            <person name="Guiguen Y."/>
        </authorList>
    </citation>
    <scope>NUCLEOTIDE SEQUENCE</scope>
    <source>
        <strain evidence="8">NC1722</strain>
    </source>
</reference>
<dbReference type="EMBL" id="JAINUG010000288">
    <property type="protein sequence ID" value="KAJ8383679.1"/>
    <property type="molecule type" value="Genomic_DNA"/>
</dbReference>
<dbReference type="InterPro" id="IPR001841">
    <property type="entry name" value="Znf_RING"/>
</dbReference>
<comment type="caution">
    <text evidence="8">The sequence shown here is derived from an EMBL/GenBank/DDBJ whole genome shotgun (WGS) entry which is preliminary data.</text>
</comment>
<evidence type="ECO:0000256" key="5">
    <source>
        <dbReference type="SAM" id="Coils"/>
    </source>
</evidence>
<name>A0AAD7RGD9_9TELE</name>
<dbReference type="PANTHER" id="PTHR15727">
    <property type="entry name" value="RING FINGER PROTEIN 214"/>
    <property type="match status" value="1"/>
</dbReference>
<evidence type="ECO:0000256" key="1">
    <source>
        <dbReference type="ARBA" id="ARBA00022723"/>
    </source>
</evidence>
<dbReference type="PANTHER" id="PTHR15727:SF3">
    <property type="entry name" value="RING FINGER PROTEIN 214"/>
    <property type="match status" value="1"/>
</dbReference>
<evidence type="ECO:0000256" key="2">
    <source>
        <dbReference type="ARBA" id="ARBA00022771"/>
    </source>
</evidence>
<dbReference type="Proteomes" id="UP001221898">
    <property type="component" value="Unassembled WGS sequence"/>
</dbReference>
<proteinExistence type="predicted"/>
<keyword evidence="2 4" id="KW-0863">Zinc-finger</keyword>
<feature type="domain" description="RING-type" evidence="7">
    <location>
        <begin position="485"/>
        <end position="526"/>
    </location>
</feature>
<dbReference type="GO" id="GO:0004842">
    <property type="term" value="F:ubiquitin-protein transferase activity"/>
    <property type="evidence" value="ECO:0007669"/>
    <property type="project" value="TreeGrafter"/>
</dbReference>
<dbReference type="GO" id="GO:0008270">
    <property type="term" value="F:zinc ion binding"/>
    <property type="evidence" value="ECO:0007669"/>
    <property type="project" value="UniProtKB-KW"/>
</dbReference>
<dbReference type="InterPro" id="IPR013083">
    <property type="entry name" value="Znf_RING/FYVE/PHD"/>
</dbReference>
<keyword evidence="3" id="KW-0862">Zinc</keyword>
<gene>
    <name evidence="8" type="ORF">AAFF_G00216500</name>
</gene>
<dbReference type="AlphaFoldDB" id="A0AAD7RGD9"/>
<keyword evidence="5" id="KW-0175">Coiled coil</keyword>